<feature type="non-terminal residue" evidence="2">
    <location>
        <position position="1"/>
    </location>
</feature>
<feature type="non-terminal residue" evidence="2">
    <location>
        <position position="162"/>
    </location>
</feature>
<gene>
    <name evidence="2" type="ORF">PFISCL1PPCAC_25681</name>
</gene>
<evidence type="ECO:0000313" key="3">
    <source>
        <dbReference type="Proteomes" id="UP001432322"/>
    </source>
</evidence>
<feature type="region of interest" description="Disordered" evidence="1">
    <location>
        <begin position="1"/>
        <end position="95"/>
    </location>
</feature>
<evidence type="ECO:0000313" key="2">
    <source>
        <dbReference type="EMBL" id="GMT34384.1"/>
    </source>
</evidence>
<evidence type="ECO:0000256" key="1">
    <source>
        <dbReference type="SAM" id="MobiDB-lite"/>
    </source>
</evidence>
<protein>
    <submittedName>
        <fullName evidence="2">Uncharacterized protein</fullName>
    </submittedName>
</protein>
<organism evidence="2 3">
    <name type="scientific">Pristionchus fissidentatus</name>
    <dbReference type="NCBI Taxonomy" id="1538716"/>
    <lineage>
        <taxon>Eukaryota</taxon>
        <taxon>Metazoa</taxon>
        <taxon>Ecdysozoa</taxon>
        <taxon>Nematoda</taxon>
        <taxon>Chromadorea</taxon>
        <taxon>Rhabditida</taxon>
        <taxon>Rhabditina</taxon>
        <taxon>Diplogasteromorpha</taxon>
        <taxon>Diplogasteroidea</taxon>
        <taxon>Neodiplogasteridae</taxon>
        <taxon>Pristionchus</taxon>
    </lineage>
</organism>
<comment type="caution">
    <text evidence="2">The sequence shown here is derived from an EMBL/GenBank/DDBJ whole genome shotgun (WGS) entry which is preliminary data.</text>
</comment>
<accession>A0AAV5WQI1</accession>
<keyword evidence="3" id="KW-1185">Reference proteome</keyword>
<dbReference type="AlphaFoldDB" id="A0AAV5WQI1"/>
<sequence>SFDRSSSRSRSTVRDRRRMASRERDCRKSRESRSLEEKKKEEGKPENKEEIGKKDEKSKQEKRGESEMRSRPGRGEDSRRVIDRKNLEKEYEEERREGAWLLQGRFRQPRRGTDVRVHKLLHLLEMLNGVLQLTTFSPWRGKKISRVCGRPSRRLAYKTRGT</sequence>
<reference evidence="2" key="1">
    <citation type="submission" date="2023-10" db="EMBL/GenBank/DDBJ databases">
        <title>Genome assembly of Pristionchus species.</title>
        <authorList>
            <person name="Yoshida K."/>
            <person name="Sommer R.J."/>
        </authorList>
    </citation>
    <scope>NUCLEOTIDE SEQUENCE</scope>
    <source>
        <strain evidence="2">RS5133</strain>
    </source>
</reference>
<dbReference type="EMBL" id="BTSY01000006">
    <property type="protein sequence ID" value="GMT34384.1"/>
    <property type="molecule type" value="Genomic_DNA"/>
</dbReference>
<proteinExistence type="predicted"/>
<dbReference type="Proteomes" id="UP001432322">
    <property type="component" value="Unassembled WGS sequence"/>
</dbReference>
<name>A0AAV5WQI1_9BILA</name>